<keyword evidence="4" id="KW-1185">Reference proteome</keyword>
<dbReference type="InterPro" id="IPR012902">
    <property type="entry name" value="N_methyl_site"/>
</dbReference>
<protein>
    <submittedName>
        <fullName evidence="3">Prepilin-type N-terminal cleavage/methylation domain-containing protein</fullName>
    </submittedName>
</protein>
<evidence type="ECO:0000256" key="2">
    <source>
        <dbReference type="ARBA" id="ARBA00023287"/>
    </source>
</evidence>
<comment type="subcellular location">
    <subcellularLocation>
        <location evidence="1">Cell surface</location>
    </subcellularLocation>
</comment>
<dbReference type="EMBL" id="JBHTOA010000035">
    <property type="protein sequence ID" value="MFD1399640.1"/>
    <property type="molecule type" value="Genomic_DNA"/>
</dbReference>
<evidence type="ECO:0000313" key="3">
    <source>
        <dbReference type="EMBL" id="MFD1399640.1"/>
    </source>
</evidence>
<evidence type="ECO:0000256" key="1">
    <source>
        <dbReference type="ARBA" id="ARBA00004241"/>
    </source>
</evidence>
<name>A0ABW4BIJ6_9LACO</name>
<keyword evidence="2" id="KW-0178">Competence</keyword>
<reference evidence="4" key="1">
    <citation type="journal article" date="2019" name="Int. J. Syst. Evol. Microbiol.">
        <title>The Global Catalogue of Microorganisms (GCM) 10K type strain sequencing project: providing services to taxonomists for standard genome sequencing and annotation.</title>
        <authorList>
            <consortium name="The Broad Institute Genomics Platform"/>
            <consortium name="The Broad Institute Genome Sequencing Center for Infectious Disease"/>
            <person name="Wu L."/>
            <person name="Ma J."/>
        </authorList>
    </citation>
    <scope>NUCLEOTIDE SEQUENCE [LARGE SCALE GENOMIC DNA]</scope>
    <source>
        <strain evidence="4">CCM 9110</strain>
    </source>
</reference>
<dbReference type="InterPro" id="IPR045584">
    <property type="entry name" value="Pilin-like"/>
</dbReference>
<comment type="caution">
    <text evidence="3">The sequence shown here is derived from an EMBL/GenBank/DDBJ whole genome shotgun (WGS) entry which is preliminary data.</text>
</comment>
<evidence type="ECO:0000313" key="4">
    <source>
        <dbReference type="Proteomes" id="UP001597199"/>
    </source>
</evidence>
<sequence length="100" mass="10829">MKKRRAFTLIEVLAALGLIIVLTLTLVVTIKTQVDQANARQLQSMVATVNAQIEIAYSQTGRNEADFATTASLVRAGIITQKQVEQLSAASYQPHAFTAP</sequence>
<dbReference type="Proteomes" id="UP001597199">
    <property type="component" value="Unassembled WGS sequence"/>
</dbReference>
<dbReference type="RefSeq" id="WP_204119350.1">
    <property type="nucleotide sequence ID" value="NZ_BOLV01000014.1"/>
</dbReference>
<accession>A0ABW4BIJ6</accession>
<dbReference type="Pfam" id="PF07963">
    <property type="entry name" value="N_methyl"/>
    <property type="match status" value="1"/>
</dbReference>
<dbReference type="SUPFAM" id="SSF54523">
    <property type="entry name" value="Pili subunits"/>
    <property type="match status" value="1"/>
</dbReference>
<proteinExistence type="predicted"/>
<gene>
    <name evidence="3" type="ORF">ACFQ41_10010</name>
</gene>
<organism evidence="3 4">
    <name type="scientific">Lacticaseibacillus suilingensis</name>
    <dbReference type="NCBI Taxonomy" id="2799577"/>
    <lineage>
        <taxon>Bacteria</taxon>
        <taxon>Bacillati</taxon>
        <taxon>Bacillota</taxon>
        <taxon>Bacilli</taxon>
        <taxon>Lactobacillales</taxon>
        <taxon>Lactobacillaceae</taxon>
        <taxon>Lacticaseibacillus</taxon>
    </lineage>
</organism>